<name>A0ABZ1E487_9RHOB</name>
<gene>
    <name evidence="3" type="ORF">RPE78_04700</name>
</gene>
<organism evidence="3 4">
    <name type="scientific">Thioclava litoralis</name>
    <dbReference type="NCBI Taxonomy" id="3076557"/>
    <lineage>
        <taxon>Bacteria</taxon>
        <taxon>Pseudomonadati</taxon>
        <taxon>Pseudomonadota</taxon>
        <taxon>Alphaproteobacteria</taxon>
        <taxon>Rhodobacterales</taxon>
        <taxon>Paracoccaceae</taxon>
        <taxon>Thioclava</taxon>
    </lineage>
</organism>
<dbReference type="PANTHER" id="PTHR34703">
    <property type="entry name" value="ANTIPORTER SUBUNIT MNHG2-RELATED"/>
    <property type="match status" value="1"/>
</dbReference>
<feature type="transmembrane region" description="Helical" evidence="2">
    <location>
        <begin position="6"/>
        <end position="28"/>
    </location>
</feature>
<feature type="compositionally biased region" description="Basic and acidic residues" evidence="1">
    <location>
        <begin position="132"/>
        <end position="143"/>
    </location>
</feature>
<sequence length="167" mass="18310">MELFWEILISALLVIGGFFGLVGSFGLVKLPDSMTRLHAPTKTTTLGVGACLIASMIWFAVKKGDLSLHELMITLFLFMTAPITAHFLSKTILLRNIPRETLPPPADGDWAVYTPLSDTAAHQLEEAVEIQKAREEKARRKAADEDDYEGEVDGHGTVEAADADQRS</sequence>
<feature type="transmembrane region" description="Helical" evidence="2">
    <location>
        <begin position="40"/>
        <end position="59"/>
    </location>
</feature>
<evidence type="ECO:0000313" key="4">
    <source>
        <dbReference type="Proteomes" id="UP001623290"/>
    </source>
</evidence>
<dbReference type="PANTHER" id="PTHR34703:SF1">
    <property type="entry name" value="ANTIPORTER SUBUNIT MNHG2-RELATED"/>
    <property type="match status" value="1"/>
</dbReference>
<evidence type="ECO:0000313" key="3">
    <source>
        <dbReference type="EMBL" id="WRY34597.1"/>
    </source>
</evidence>
<proteinExistence type="predicted"/>
<accession>A0ABZ1E487</accession>
<dbReference type="Proteomes" id="UP001623290">
    <property type="component" value="Chromosome"/>
</dbReference>
<dbReference type="Pfam" id="PF03334">
    <property type="entry name" value="PhaG_MnhG_YufB"/>
    <property type="match status" value="1"/>
</dbReference>
<keyword evidence="4" id="KW-1185">Reference proteome</keyword>
<feature type="transmembrane region" description="Helical" evidence="2">
    <location>
        <begin position="71"/>
        <end position="89"/>
    </location>
</feature>
<protein>
    <submittedName>
        <fullName evidence="3">Na+/H+ antiporter subunit G</fullName>
    </submittedName>
</protein>
<dbReference type="RefSeq" id="WP_339108344.1">
    <property type="nucleotide sequence ID" value="NZ_CP135443.1"/>
</dbReference>
<dbReference type="EMBL" id="CP135443">
    <property type="protein sequence ID" value="WRY34597.1"/>
    <property type="molecule type" value="Genomic_DNA"/>
</dbReference>
<feature type="region of interest" description="Disordered" evidence="1">
    <location>
        <begin position="132"/>
        <end position="167"/>
    </location>
</feature>
<dbReference type="NCBIfam" id="NF009316">
    <property type="entry name" value="PRK12674.1-5"/>
    <property type="match status" value="1"/>
</dbReference>
<dbReference type="NCBIfam" id="TIGR01300">
    <property type="entry name" value="CPA3_mnhG_phaG"/>
    <property type="match status" value="1"/>
</dbReference>
<keyword evidence="2" id="KW-1133">Transmembrane helix</keyword>
<dbReference type="InterPro" id="IPR005133">
    <property type="entry name" value="PhaG_MnhG_YufB"/>
</dbReference>
<keyword evidence="2" id="KW-0472">Membrane</keyword>
<evidence type="ECO:0000256" key="1">
    <source>
        <dbReference type="SAM" id="MobiDB-lite"/>
    </source>
</evidence>
<evidence type="ECO:0000256" key="2">
    <source>
        <dbReference type="SAM" id="Phobius"/>
    </source>
</evidence>
<reference evidence="3 4" key="1">
    <citation type="submission" date="2023-09" db="EMBL/GenBank/DDBJ databases">
        <title>Thioclava shenzhenensis sp. nov., a multidrug resistant bacteria-antagonizing species isolated from coastal seawater.</title>
        <authorList>
            <person name="Long M."/>
        </authorList>
    </citation>
    <scope>NUCLEOTIDE SEQUENCE [LARGE SCALE GENOMIC DNA]</scope>
    <source>
        <strain evidence="3 4">FTW29</strain>
    </source>
</reference>
<keyword evidence="2" id="KW-0812">Transmembrane</keyword>